<dbReference type="Proteomes" id="UP000464178">
    <property type="component" value="Chromosome"/>
</dbReference>
<organism evidence="7 8">
    <name type="scientific">Gemmata massiliana</name>
    <dbReference type="NCBI Taxonomy" id="1210884"/>
    <lineage>
        <taxon>Bacteria</taxon>
        <taxon>Pseudomonadati</taxon>
        <taxon>Planctomycetota</taxon>
        <taxon>Planctomycetia</taxon>
        <taxon>Gemmatales</taxon>
        <taxon>Gemmataceae</taxon>
        <taxon>Gemmata</taxon>
    </lineage>
</organism>
<dbReference type="GO" id="GO:0009055">
    <property type="term" value="F:electron transfer activity"/>
    <property type="evidence" value="ECO:0007669"/>
    <property type="project" value="InterPro"/>
</dbReference>
<evidence type="ECO:0000256" key="4">
    <source>
        <dbReference type="PROSITE-ProRule" id="PRU00433"/>
    </source>
</evidence>
<reference evidence="7 8" key="1">
    <citation type="submission" date="2019-05" db="EMBL/GenBank/DDBJ databases">
        <authorList>
            <consortium name="Science for Life Laboratories"/>
        </authorList>
    </citation>
    <scope>NUCLEOTIDE SEQUENCE [LARGE SCALE GENOMIC DNA]</scope>
    <source>
        <strain evidence="7">Soil9</strain>
    </source>
</reference>
<dbReference type="Gene3D" id="1.10.760.10">
    <property type="entry name" value="Cytochrome c-like domain"/>
    <property type="match status" value="1"/>
</dbReference>
<evidence type="ECO:0000313" key="7">
    <source>
        <dbReference type="EMBL" id="VTR91152.1"/>
    </source>
</evidence>
<proteinExistence type="predicted"/>
<evidence type="ECO:0000256" key="5">
    <source>
        <dbReference type="SAM" id="Phobius"/>
    </source>
</evidence>
<sequence length="272" mass="30753">MDRGMVIFLGAVLTFSSSWLGLVVFPFWQLGKQQPYQKDEGDEPYPQPLQGKALAGRKVYQNNGCMYCHTQQVRSEKFGDWWDANGEHKTGADIKRSYGLRRTVSRDYIYDNPTMLGTMRTGPDLANIGARNPSDAWHHTHLLNPRSANGWSIMPSFAYLYSREKIVGSRSDKALTLGREWTVDPGYRWRPSTKEWDAIVAERGSALVAQYTAGQPEPINIGTPEGKKRLLEFWLTTPEEEYQVVPNAEGDALVAYLLALRKAEVPLPEAKE</sequence>
<evidence type="ECO:0000313" key="8">
    <source>
        <dbReference type="Proteomes" id="UP000464178"/>
    </source>
</evidence>
<keyword evidence="5" id="KW-0812">Transmembrane</keyword>
<dbReference type="SUPFAM" id="SSF46626">
    <property type="entry name" value="Cytochrome c"/>
    <property type="match status" value="1"/>
</dbReference>
<keyword evidence="3 4" id="KW-0408">Iron</keyword>
<dbReference type="Pfam" id="PF02433">
    <property type="entry name" value="FixO"/>
    <property type="match status" value="1"/>
</dbReference>
<keyword evidence="1 4" id="KW-0349">Heme</keyword>
<dbReference type="GO" id="GO:0046872">
    <property type="term" value="F:metal ion binding"/>
    <property type="evidence" value="ECO:0007669"/>
    <property type="project" value="UniProtKB-KW"/>
</dbReference>
<dbReference type="InterPro" id="IPR009056">
    <property type="entry name" value="Cyt_c-like_dom"/>
</dbReference>
<keyword evidence="8" id="KW-1185">Reference proteome</keyword>
<dbReference type="PROSITE" id="PS51007">
    <property type="entry name" value="CYTC"/>
    <property type="match status" value="1"/>
</dbReference>
<feature type="transmembrane region" description="Helical" evidence="5">
    <location>
        <begin position="6"/>
        <end position="28"/>
    </location>
</feature>
<dbReference type="InterPro" id="IPR003468">
    <property type="entry name" value="Cyt_c_oxidase_monohaem-su/FixO"/>
</dbReference>
<accession>A0A6P2CVN1</accession>
<gene>
    <name evidence="7" type="ORF">SOIL9_65620</name>
</gene>
<feature type="domain" description="Cytochrome c" evidence="6">
    <location>
        <begin position="51"/>
        <end position="216"/>
    </location>
</feature>
<evidence type="ECO:0000256" key="2">
    <source>
        <dbReference type="ARBA" id="ARBA00022723"/>
    </source>
</evidence>
<dbReference type="GO" id="GO:0020037">
    <property type="term" value="F:heme binding"/>
    <property type="evidence" value="ECO:0007669"/>
    <property type="project" value="InterPro"/>
</dbReference>
<dbReference type="EMBL" id="LR593886">
    <property type="protein sequence ID" value="VTR91152.1"/>
    <property type="molecule type" value="Genomic_DNA"/>
</dbReference>
<evidence type="ECO:0000259" key="6">
    <source>
        <dbReference type="PROSITE" id="PS51007"/>
    </source>
</evidence>
<keyword evidence="5" id="KW-0472">Membrane</keyword>
<keyword evidence="2 4" id="KW-0479">Metal-binding</keyword>
<dbReference type="InterPro" id="IPR036909">
    <property type="entry name" value="Cyt_c-like_dom_sf"/>
</dbReference>
<dbReference type="KEGG" id="gms:SOIL9_65620"/>
<evidence type="ECO:0000256" key="3">
    <source>
        <dbReference type="ARBA" id="ARBA00023004"/>
    </source>
</evidence>
<keyword evidence="5" id="KW-1133">Transmembrane helix</keyword>
<dbReference type="AlphaFoldDB" id="A0A6P2CVN1"/>
<dbReference type="RefSeq" id="WP_162666191.1">
    <property type="nucleotide sequence ID" value="NZ_LR593886.1"/>
</dbReference>
<evidence type="ECO:0000256" key="1">
    <source>
        <dbReference type="ARBA" id="ARBA00022617"/>
    </source>
</evidence>
<protein>
    <recommendedName>
        <fullName evidence="6">Cytochrome c domain-containing protein</fullName>
    </recommendedName>
</protein>
<name>A0A6P2CVN1_9BACT</name>